<name>A0ABT3IJB9_9BACT</name>
<accession>A0ABT3IJB9</accession>
<evidence type="ECO:0008006" key="3">
    <source>
        <dbReference type="Google" id="ProtNLM"/>
    </source>
</evidence>
<comment type="caution">
    <text evidence="1">The sequence shown here is derived from an EMBL/GenBank/DDBJ whole genome shotgun (WGS) entry which is preliminary data.</text>
</comment>
<proteinExistence type="predicted"/>
<evidence type="ECO:0000313" key="1">
    <source>
        <dbReference type="EMBL" id="MCW3484048.1"/>
    </source>
</evidence>
<reference evidence="1 2" key="1">
    <citation type="submission" date="2022-10" db="EMBL/GenBank/DDBJ databases">
        <title>Chitinophaga nivalis PC15 sp. nov., isolated from Pyeongchang county, South Korea.</title>
        <authorList>
            <person name="Trinh H.N."/>
        </authorList>
    </citation>
    <scope>NUCLEOTIDE SEQUENCE [LARGE SCALE GENOMIC DNA]</scope>
    <source>
        <strain evidence="1 2">PC14</strain>
    </source>
</reference>
<dbReference type="Proteomes" id="UP001207742">
    <property type="component" value="Unassembled WGS sequence"/>
</dbReference>
<dbReference type="RefSeq" id="WP_264729567.1">
    <property type="nucleotide sequence ID" value="NZ_JAPDNR010000001.1"/>
</dbReference>
<organism evidence="1 2">
    <name type="scientific">Chitinophaga nivalis</name>
    <dbReference type="NCBI Taxonomy" id="2991709"/>
    <lineage>
        <taxon>Bacteria</taxon>
        <taxon>Pseudomonadati</taxon>
        <taxon>Bacteroidota</taxon>
        <taxon>Chitinophagia</taxon>
        <taxon>Chitinophagales</taxon>
        <taxon>Chitinophagaceae</taxon>
        <taxon>Chitinophaga</taxon>
    </lineage>
</organism>
<protein>
    <recommendedName>
        <fullName evidence="3">Secreted protein</fullName>
    </recommendedName>
</protein>
<dbReference type="EMBL" id="JAPDNS010000001">
    <property type="protein sequence ID" value="MCW3484048.1"/>
    <property type="molecule type" value="Genomic_DNA"/>
</dbReference>
<gene>
    <name evidence="1" type="ORF">OL497_09100</name>
</gene>
<keyword evidence="2" id="KW-1185">Reference proteome</keyword>
<evidence type="ECO:0000313" key="2">
    <source>
        <dbReference type="Proteomes" id="UP001207742"/>
    </source>
</evidence>
<sequence length="90" mass="9773">MKKTKKSLIILLFVALISGAMGFKLVGANPAESLFYRNKEGKIVAIPHCTRVVTGPLCATPTDFSKGYYTTSITTPTTLTYPRIYAANAQ</sequence>